<keyword evidence="1" id="KW-1133">Transmembrane helix</keyword>
<keyword evidence="3" id="KW-1185">Reference proteome</keyword>
<reference evidence="3" key="1">
    <citation type="journal article" date="2020" name="Appl. Environ. Microbiol.">
        <title>Diazotrophic Anaeromyxobacter Isolates from Soils.</title>
        <authorList>
            <person name="Masuda Y."/>
            <person name="Yamanaka H."/>
            <person name="Xu Z.X."/>
            <person name="Shiratori Y."/>
            <person name="Aono T."/>
            <person name="Amachi S."/>
            <person name="Senoo K."/>
            <person name="Itoh H."/>
        </authorList>
    </citation>
    <scope>NUCLEOTIDE SEQUENCE [LARGE SCALE GENOMIC DNA]</scope>
    <source>
        <strain evidence="3">R267</strain>
    </source>
</reference>
<dbReference type="Proteomes" id="UP000503640">
    <property type="component" value="Unassembled WGS sequence"/>
</dbReference>
<dbReference type="RefSeq" id="WP_176063586.1">
    <property type="nucleotide sequence ID" value="NZ_BJTG01000002.1"/>
</dbReference>
<dbReference type="AlphaFoldDB" id="A0A7I9VIN9"/>
<keyword evidence="1" id="KW-0812">Transmembrane</keyword>
<evidence type="ECO:0000313" key="2">
    <source>
        <dbReference type="EMBL" id="GEJ56271.1"/>
    </source>
</evidence>
<evidence type="ECO:0000313" key="3">
    <source>
        <dbReference type="Proteomes" id="UP000503640"/>
    </source>
</evidence>
<dbReference type="EMBL" id="BJTG01000002">
    <property type="protein sequence ID" value="GEJ56271.1"/>
    <property type="molecule type" value="Genomic_DNA"/>
</dbReference>
<protein>
    <submittedName>
        <fullName evidence="2">Uncharacterized protein</fullName>
    </submittedName>
</protein>
<gene>
    <name evidence="2" type="ORF">AMYX_10120</name>
</gene>
<comment type="caution">
    <text evidence="2">The sequence shown here is derived from an EMBL/GenBank/DDBJ whole genome shotgun (WGS) entry which is preliminary data.</text>
</comment>
<accession>A0A7I9VIN9</accession>
<organism evidence="2 3">
    <name type="scientific">Anaeromyxobacter diazotrophicus</name>
    <dbReference type="NCBI Taxonomy" id="2590199"/>
    <lineage>
        <taxon>Bacteria</taxon>
        <taxon>Pseudomonadati</taxon>
        <taxon>Myxococcota</taxon>
        <taxon>Myxococcia</taxon>
        <taxon>Myxococcales</taxon>
        <taxon>Cystobacterineae</taxon>
        <taxon>Anaeromyxobacteraceae</taxon>
        <taxon>Anaeromyxobacter</taxon>
    </lineage>
</organism>
<name>A0A7I9VIN9_9BACT</name>
<evidence type="ECO:0000256" key="1">
    <source>
        <dbReference type="SAM" id="Phobius"/>
    </source>
</evidence>
<proteinExistence type="predicted"/>
<feature type="transmembrane region" description="Helical" evidence="1">
    <location>
        <begin position="48"/>
        <end position="69"/>
    </location>
</feature>
<keyword evidence="1" id="KW-0472">Membrane</keyword>
<sequence length="94" mass="9839">MRLSRSRVALRAALLAAGGGFMLWRAAEARRAARALEGGEAALASRMALVWALVGALALLTAAAAALALRPRRRQKSLRLDDLPGARGGGPRPQ</sequence>